<protein>
    <recommendedName>
        <fullName evidence="1">PPM-type phosphatase domain-containing protein</fullName>
    </recommendedName>
</protein>
<dbReference type="Gene3D" id="3.60.40.10">
    <property type="entry name" value="PPM-type phosphatase domain"/>
    <property type="match status" value="1"/>
</dbReference>
<name>X0V2E7_9ZZZZ</name>
<gene>
    <name evidence="2" type="ORF">S01H1_37438</name>
</gene>
<accession>X0V2E7</accession>
<dbReference type="InterPro" id="IPR001932">
    <property type="entry name" value="PPM-type_phosphatase-like_dom"/>
</dbReference>
<proteinExistence type="predicted"/>
<dbReference type="PROSITE" id="PS51746">
    <property type="entry name" value="PPM_2"/>
    <property type="match status" value="1"/>
</dbReference>
<reference evidence="2" key="1">
    <citation type="journal article" date="2014" name="Front. Microbiol.">
        <title>High frequency of phylogenetically diverse reductive dehalogenase-homologous genes in deep subseafloor sedimentary metagenomes.</title>
        <authorList>
            <person name="Kawai M."/>
            <person name="Futagami T."/>
            <person name="Toyoda A."/>
            <person name="Takaki Y."/>
            <person name="Nishi S."/>
            <person name="Hori S."/>
            <person name="Arai W."/>
            <person name="Tsubouchi T."/>
            <person name="Morono Y."/>
            <person name="Uchiyama I."/>
            <person name="Ito T."/>
            <person name="Fujiyama A."/>
            <person name="Inagaki F."/>
            <person name="Takami H."/>
        </authorList>
    </citation>
    <scope>NUCLEOTIDE SEQUENCE</scope>
    <source>
        <strain evidence="2">Expedition CK06-06</strain>
    </source>
</reference>
<dbReference type="SUPFAM" id="SSF81606">
    <property type="entry name" value="PP2C-like"/>
    <property type="match status" value="1"/>
</dbReference>
<feature type="non-terminal residue" evidence="2">
    <location>
        <position position="193"/>
    </location>
</feature>
<sequence>MNLLKRIINRVFRSEEAPPPETVKTAPLGPLTFEPQWNLDDQKSIVVGTAQSVGIERDHNEDTLFVLLGNSEGQEMVPDFGLFLVADGMGGHHAGDIASAISVRTTAHRITESTILRLFEDDSGDDTLPIQDLIRKALEDANQSVVTQVPGGGTTLTAVLLLSNQLTIGHVGDSRAYIFQNGKSEVITRDHSL</sequence>
<dbReference type="InterPro" id="IPR036457">
    <property type="entry name" value="PPM-type-like_dom_sf"/>
</dbReference>
<organism evidence="2">
    <name type="scientific">marine sediment metagenome</name>
    <dbReference type="NCBI Taxonomy" id="412755"/>
    <lineage>
        <taxon>unclassified sequences</taxon>
        <taxon>metagenomes</taxon>
        <taxon>ecological metagenomes</taxon>
    </lineage>
</organism>
<evidence type="ECO:0000313" key="2">
    <source>
        <dbReference type="EMBL" id="GAG12290.1"/>
    </source>
</evidence>
<dbReference type="AlphaFoldDB" id="X0V2E7"/>
<dbReference type="EMBL" id="BARS01023513">
    <property type="protein sequence ID" value="GAG12290.1"/>
    <property type="molecule type" value="Genomic_DNA"/>
</dbReference>
<dbReference type="CDD" id="cd00143">
    <property type="entry name" value="PP2Cc"/>
    <property type="match status" value="1"/>
</dbReference>
<comment type="caution">
    <text evidence="2">The sequence shown here is derived from an EMBL/GenBank/DDBJ whole genome shotgun (WGS) entry which is preliminary data.</text>
</comment>
<evidence type="ECO:0000259" key="1">
    <source>
        <dbReference type="PROSITE" id="PS51746"/>
    </source>
</evidence>
<feature type="domain" description="PPM-type phosphatase" evidence="1">
    <location>
        <begin position="44"/>
        <end position="193"/>
    </location>
</feature>
<dbReference type="Pfam" id="PF00481">
    <property type="entry name" value="PP2C"/>
    <property type="match status" value="1"/>
</dbReference>